<sequence length="223" mass="25788">MKYLALFLVALTAVSARGIIKQEMMDDAEFTTKVGYSLYNGFVRGLYREHSRVIIDEQCFGEWMRQNMTHLANILDRVFMMEFPIPYNEAIQGATEVVNLFYLNQKYCSAFKVWDDLKSSCPDNDFFNCFDMDLLLANGKKNMFGLVTKIENIVELLLRADVQTDEEIISLFDTLGEDYGAIISYLIGFEKRFDSGSHKHRQLQLANPLQSAHIPSIFKHKFF</sequence>
<evidence type="ECO:0000256" key="1">
    <source>
        <dbReference type="SAM" id="SignalP"/>
    </source>
</evidence>
<proteinExistence type="predicted"/>
<accession>A0A078AVK3</accession>
<keyword evidence="1" id="KW-0732">Signal</keyword>
<evidence type="ECO:0000313" key="3">
    <source>
        <dbReference type="Proteomes" id="UP000039865"/>
    </source>
</evidence>
<gene>
    <name evidence="2" type="primary">Contig17070.g18188</name>
    <name evidence="2" type="ORF">STYLEM_15489</name>
</gene>
<name>A0A078AVK3_STYLE</name>
<keyword evidence="3" id="KW-1185">Reference proteome</keyword>
<feature type="signal peptide" evidence="1">
    <location>
        <begin position="1"/>
        <end position="16"/>
    </location>
</feature>
<dbReference type="EMBL" id="CCKQ01014608">
    <property type="protein sequence ID" value="CDW86395.1"/>
    <property type="molecule type" value="Genomic_DNA"/>
</dbReference>
<evidence type="ECO:0000313" key="2">
    <source>
        <dbReference type="EMBL" id="CDW86395.1"/>
    </source>
</evidence>
<protein>
    <submittedName>
        <fullName evidence="2">Uncharacterized protein</fullName>
    </submittedName>
</protein>
<dbReference type="Proteomes" id="UP000039865">
    <property type="component" value="Unassembled WGS sequence"/>
</dbReference>
<dbReference type="InParanoid" id="A0A078AVK3"/>
<feature type="chain" id="PRO_5001729719" evidence="1">
    <location>
        <begin position="17"/>
        <end position="223"/>
    </location>
</feature>
<organism evidence="2 3">
    <name type="scientific">Stylonychia lemnae</name>
    <name type="common">Ciliate</name>
    <dbReference type="NCBI Taxonomy" id="5949"/>
    <lineage>
        <taxon>Eukaryota</taxon>
        <taxon>Sar</taxon>
        <taxon>Alveolata</taxon>
        <taxon>Ciliophora</taxon>
        <taxon>Intramacronucleata</taxon>
        <taxon>Spirotrichea</taxon>
        <taxon>Stichotrichia</taxon>
        <taxon>Sporadotrichida</taxon>
        <taxon>Oxytrichidae</taxon>
        <taxon>Stylonychinae</taxon>
        <taxon>Stylonychia</taxon>
    </lineage>
</organism>
<reference evidence="2 3" key="1">
    <citation type="submission" date="2014-06" db="EMBL/GenBank/DDBJ databases">
        <authorList>
            <person name="Swart Estienne"/>
        </authorList>
    </citation>
    <scope>NUCLEOTIDE SEQUENCE [LARGE SCALE GENOMIC DNA]</scope>
    <source>
        <strain evidence="2 3">130c</strain>
    </source>
</reference>
<dbReference type="AlphaFoldDB" id="A0A078AVK3"/>